<feature type="transmembrane region" description="Helical" evidence="1">
    <location>
        <begin position="43"/>
        <end position="64"/>
    </location>
</feature>
<dbReference type="EMBL" id="QCXX01000002">
    <property type="protein sequence ID" value="PUV25032.1"/>
    <property type="molecule type" value="Genomic_DNA"/>
</dbReference>
<dbReference type="AlphaFoldDB" id="A0A363NW42"/>
<feature type="transmembrane region" description="Helical" evidence="1">
    <location>
        <begin position="100"/>
        <end position="122"/>
    </location>
</feature>
<dbReference type="Proteomes" id="UP000250831">
    <property type="component" value="Unassembled WGS sequence"/>
</dbReference>
<accession>A0A363NW42</accession>
<dbReference type="SUPFAM" id="SSF55961">
    <property type="entry name" value="Bet v1-like"/>
    <property type="match status" value="1"/>
</dbReference>
<comment type="caution">
    <text evidence="2">The sequence shown here is derived from an EMBL/GenBank/DDBJ whole genome shotgun (WGS) entry which is preliminary data.</text>
</comment>
<reference evidence="2 3" key="1">
    <citation type="submission" date="2018-04" db="EMBL/GenBank/DDBJ databases">
        <title>Sphingobacterium sp. M46 Genome.</title>
        <authorList>
            <person name="Cheng J."/>
            <person name="Li Y."/>
        </authorList>
    </citation>
    <scope>NUCLEOTIDE SEQUENCE [LARGE SCALE GENOMIC DNA]</scope>
    <source>
        <strain evidence="2 3">M46</strain>
    </source>
</reference>
<feature type="transmembrane region" description="Helical" evidence="1">
    <location>
        <begin position="76"/>
        <end position="94"/>
    </location>
</feature>
<keyword evidence="3" id="KW-1185">Reference proteome</keyword>
<feature type="transmembrane region" description="Helical" evidence="1">
    <location>
        <begin position="20"/>
        <end position="37"/>
    </location>
</feature>
<gene>
    <name evidence="2" type="ORF">DCO56_08810</name>
</gene>
<evidence type="ECO:0000313" key="3">
    <source>
        <dbReference type="Proteomes" id="UP000250831"/>
    </source>
</evidence>
<keyword evidence="1" id="KW-0472">Membrane</keyword>
<name>A0A363NW42_9SPHI</name>
<sequence>MSLKTTLFKVLNSKIFQGILIANIFAFLIIGIQSSLAPEDTGILVFSEFVIIPMLMGIITAWFLKDMEIRGKQITGYSILNGLIAILMSFFFLGEGFICLLIVSPLIFGFIISGAFIGRAMFKKRNQKLNISIVSLLVGIFIVDSLSDHHHENMVSDELLIQASPEEVWKHVVAFDPISQKENYWLFKIGMPSPMATTVSEHRLGANRKCIFSNGYIFDEKIVKFDINKNLIFDIVDQPKDPEIMGHIDIKRGEFILKDNGNGTTTLIGNSWYNLHVFPTWYYDLWAESITRNVHFRVMEHIKLLSER</sequence>
<evidence type="ECO:0000256" key="1">
    <source>
        <dbReference type="SAM" id="Phobius"/>
    </source>
</evidence>
<keyword evidence="1" id="KW-1133">Transmembrane helix</keyword>
<evidence type="ECO:0008006" key="4">
    <source>
        <dbReference type="Google" id="ProtNLM"/>
    </source>
</evidence>
<evidence type="ECO:0000313" key="2">
    <source>
        <dbReference type="EMBL" id="PUV25032.1"/>
    </source>
</evidence>
<dbReference type="RefSeq" id="WP_108633364.1">
    <property type="nucleotide sequence ID" value="NZ_QCXX01000002.1"/>
</dbReference>
<organism evidence="2 3">
    <name type="scientific">Sphingobacterium athyrii</name>
    <dbReference type="NCBI Taxonomy" id="2152717"/>
    <lineage>
        <taxon>Bacteria</taxon>
        <taxon>Pseudomonadati</taxon>
        <taxon>Bacteroidota</taxon>
        <taxon>Sphingobacteriia</taxon>
        <taxon>Sphingobacteriales</taxon>
        <taxon>Sphingobacteriaceae</taxon>
        <taxon>Sphingobacterium</taxon>
    </lineage>
</organism>
<keyword evidence="1" id="KW-0812">Transmembrane</keyword>
<protein>
    <recommendedName>
        <fullName evidence="4">SRPBCC family protein</fullName>
    </recommendedName>
</protein>
<proteinExistence type="predicted"/>
<dbReference type="OrthoDB" id="118637at2"/>